<evidence type="ECO:0000256" key="1">
    <source>
        <dbReference type="SAM" id="MobiDB-lite"/>
    </source>
</evidence>
<dbReference type="EMBL" id="AZGZ01000006">
    <property type="protein sequence ID" value="KZZ94615.1"/>
    <property type="molecule type" value="Genomic_DNA"/>
</dbReference>
<evidence type="ECO:0000256" key="2">
    <source>
        <dbReference type="SAM" id="Phobius"/>
    </source>
</evidence>
<dbReference type="PANTHER" id="PTHR37846:SF1">
    <property type="entry name" value="DEACETYLASE-LIKE PROTEIN"/>
    <property type="match status" value="1"/>
</dbReference>
<proteinExistence type="predicted"/>
<dbReference type="InterPro" id="IPR056136">
    <property type="entry name" value="DUF7719"/>
</dbReference>
<feature type="transmembrane region" description="Helical" evidence="2">
    <location>
        <begin position="139"/>
        <end position="158"/>
    </location>
</feature>
<dbReference type="Pfam" id="PF24841">
    <property type="entry name" value="DUF7719"/>
    <property type="match status" value="1"/>
</dbReference>
<evidence type="ECO:0000313" key="5">
    <source>
        <dbReference type="Proteomes" id="UP000242877"/>
    </source>
</evidence>
<name>A0A168B0H2_9EURO</name>
<feature type="transmembrane region" description="Helical" evidence="2">
    <location>
        <begin position="250"/>
        <end position="276"/>
    </location>
</feature>
<dbReference type="VEuPathDB" id="FungiDB:AAP_01915"/>
<dbReference type="OrthoDB" id="5597489at2759"/>
<organism evidence="4 5">
    <name type="scientific">Ascosphaera apis ARSEF 7405</name>
    <dbReference type="NCBI Taxonomy" id="392613"/>
    <lineage>
        <taxon>Eukaryota</taxon>
        <taxon>Fungi</taxon>
        <taxon>Dikarya</taxon>
        <taxon>Ascomycota</taxon>
        <taxon>Pezizomycotina</taxon>
        <taxon>Eurotiomycetes</taxon>
        <taxon>Eurotiomycetidae</taxon>
        <taxon>Onygenales</taxon>
        <taxon>Ascosphaeraceae</taxon>
        <taxon>Ascosphaera</taxon>
    </lineage>
</organism>
<comment type="caution">
    <text evidence="4">The sequence shown here is derived from an EMBL/GenBank/DDBJ whole genome shotgun (WGS) entry which is preliminary data.</text>
</comment>
<sequence length="283" mass="31864">MNRKERRAAQTSSIRKEIDDVSQIPLAPPPASGQHNRQGKTLIELAAERQAALAAEREKSTKAADPKQKGKTEYVKVGPDGKIIREDGTALPSEEEAVDEEMPPLPDTILTSFPLAAVHLILSYVAMLQYAEDVDYPGLFIRSGVIAFPTLTLVIHFAHGHIISFEPLKKLYKRPAKGKGRMFKPGEKYEPPEPTFWQRVSKVFQIFFPLTPKTFFFLPFAIFFGVKLIKTTNEKFYYANMKTAPSLGTLWVWAIVELGVGPALLAFVIPVTWAYYFKGYTLW</sequence>
<dbReference type="AlphaFoldDB" id="A0A168B0H2"/>
<evidence type="ECO:0000313" key="4">
    <source>
        <dbReference type="EMBL" id="KZZ94615.1"/>
    </source>
</evidence>
<feature type="domain" description="DUF7719" evidence="3">
    <location>
        <begin position="214"/>
        <end position="281"/>
    </location>
</feature>
<dbReference type="PANTHER" id="PTHR37846">
    <property type="entry name" value="YALI0B21296P"/>
    <property type="match status" value="1"/>
</dbReference>
<accession>A0A168B0H2</accession>
<feature type="region of interest" description="Disordered" evidence="1">
    <location>
        <begin position="54"/>
        <end position="74"/>
    </location>
</feature>
<feature type="region of interest" description="Disordered" evidence="1">
    <location>
        <begin position="1"/>
        <end position="41"/>
    </location>
</feature>
<gene>
    <name evidence="4" type="ORF">AAP_01915</name>
</gene>
<reference evidence="4 5" key="1">
    <citation type="journal article" date="2016" name="Genome Biol. Evol.">
        <title>Divergent and convergent evolution of fungal pathogenicity.</title>
        <authorList>
            <person name="Shang Y."/>
            <person name="Xiao G."/>
            <person name="Zheng P."/>
            <person name="Cen K."/>
            <person name="Zhan S."/>
            <person name="Wang C."/>
        </authorList>
    </citation>
    <scope>NUCLEOTIDE SEQUENCE [LARGE SCALE GENOMIC DNA]</scope>
    <source>
        <strain evidence="4 5">ARSEF 7405</strain>
    </source>
</reference>
<keyword evidence="2" id="KW-0812">Transmembrane</keyword>
<keyword evidence="2" id="KW-1133">Transmembrane helix</keyword>
<keyword evidence="2" id="KW-0472">Membrane</keyword>
<feature type="transmembrane region" description="Helical" evidence="2">
    <location>
        <begin position="206"/>
        <end position="229"/>
    </location>
</feature>
<protein>
    <recommendedName>
        <fullName evidence="3">DUF7719 domain-containing protein</fullName>
    </recommendedName>
</protein>
<dbReference type="Proteomes" id="UP000242877">
    <property type="component" value="Unassembled WGS sequence"/>
</dbReference>
<evidence type="ECO:0000259" key="3">
    <source>
        <dbReference type="Pfam" id="PF24841"/>
    </source>
</evidence>
<feature type="compositionally biased region" description="Basic and acidic residues" evidence="1">
    <location>
        <begin position="55"/>
        <end position="74"/>
    </location>
</feature>
<keyword evidence="5" id="KW-1185">Reference proteome</keyword>